<evidence type="ECO:0000313" key="2">
    <source>
        <dbReference type="Proteomes" id="UP000236321"/>
    </source>
</evidence>
<dbReference type="InterPro" id="IPR003812">
    <property type="entry name" value="Fido"/>
</dbReference>
<dbReference type="Proteomes" id="UP000236321">
    <property type="component" value="Unassembled WGS sequence"/>
</dbReference>
<dbReference type="AlphaFoldDB" id="A0A2H6BW02"/>
<dbReference type="GO" id="GO:0016301">
    <property type="term" value="F:kinase activity"/>
    <property type="evidence" value="ECO:0007669"/>
    <property type="project" value="InterPro"/>
</dbReference>
<dbReference type="PANTHER" id="PTHR39426:SF1">
    <property type="entry name" value="HOMOLOGY TO DEATH-ON-CURING PROTEIN OF PHAGE P1"/>
    <property type="match status" value="1"/>
</dbReference>
<proteinExistence type="predicted"/>
<dbReference type="SUPFAM" id="SSF140931">
    <property type="entry name" value="Fic-like"/>
    <property type="match status" value="1"/>
</dbReference>
<dbReference type="EMBL" id="BEYQ01000011">
    <property type="protein sequence ID" value="GBD54342.1"/>
    <property type="molecule type" value="Genomic_DNA"/>
</dbReference>
<evidence type="ECO:0000313" key="1">
    <source>
        <dbReference type="EMBL" id="GBD54342.1"/>
    </source>
</evidence>
<name>A0A2H6BW02_MICAE</name>
<dbReference type="InterPro" id="IPR053737">
    <property type="entry name" value="Type_II_TA_Toxin"/>
</dbReference>
<dbReference type="PIRSF" id="PIRSF018297">
    <property type="entry name" value="Doc"/>
    <property type="match status" value="1"/>
</dbReference>
<dbReference type="InterPro" id="IPR006440">
    <property type="entry name" value="Doc"/>
</dbReference>
<dbReference type="RefSeq" id="WP_002751129.1">
    <property type="nucleotide sequence ID" value="NZ_BEIU01000013.1"/>
</dbReference>
<dbReference type="Gene3D" id="1.20.120.1870">
    <property type="entry name" value="Fic/DOC protein, Fido domain"/>
    <property type="match status" value="1"/>
</dbReference>
<dbReference type="PANTHER" id="PTHR39426">
    <property type="entry name" value="HOMOLOGY TO DEATH-ON-CURING PROTEIN OF PHAGE P1"/>
    <property type="match status" value="1"/>
</dbReference>
<dbReference type="Pfam" id="PF02661">
    <property type="entry name" value="Fic"/>
    <property type="match status" value="1"/>
</dbReference>
<dbReference type="InterPro" id="IPR036597">
    <property type="entry name" value="Fido-like_dom_sf"/>
</dbReference>
<dbReference type="PROSITE" id="PS51459">
    <property type="entry name" value="FIDO"/>
    <property type="match status" value="1"/>
</dbReference>
<dbReference type="NCBIfam" id="TIGR01550">
    <property type="entry name" value="DOC_P1"/>
    <property type="match status" value="1"/>
</dbReference>
<organism evidence="1 2">
    <name type="scientific">Microcystis aeruginosa NIES-298</name>
    <dbReference type="NCBI Taxonomy" id="449468"/>
    <lineage>
        <taxon>Bacteria</taxon>
        <taxon>Bacillati</taxon>
        <taxon>Cyanobacteriota</taxon>
        <taxon>Cyanophyceae</taxon>
        <taxon>Oscillatoriophycideae</taxon>
        <taxon>Chroococcales</taxon>
        <taxon>Microcystaceae</taxon>
        <taxon>Microcystis</taxon>
    </lineage>
</organism>
<reference evidence="2" key="1">
    <citation type="submission" date="2017-12" db="EMBL/GenBank/DDBJ databases">
        <title>Improved Draft Genome Sequence of Microcystis aeruginosa NIES-298, a Microcystin-Producing Cyanobacterium from Lake Kasumigaura, Japan.</title>
        <authorList>
            <person name="Yamaguchi H."/>
            <person name="Suzuki S."/>
            <person name="Kawachi M."/>
        </authorList>
    </citation>
    <scope>NUCLEOTIDE SEQUENCE [LARGE SCALE GENOMIC DNA]</scope>
    <source>
        <strain evidence="2">NIES-298</strain>
    </source>
</reference>
<protein>
    <submittedName>
        <fullName evidence="1">Death-on-curing family protein</fullName>
    </submittedName>
</protein>
<accession>A0A2H6BW02</accession>
<sequence>MNGIFWLDEIIVKAIHEDQLIQHGGLAGVRDNNLFLASLDRPKNLLAYGEPTPSIFDLAAAYGYGFAKNHAFIDGNKRVAFVVMAIFLELNGYSLDVPEPEVVLIMERLANGQESQETISEWLRENSIKY</sequence>
<gene>
    <name evidence="1" type="ORF">BGM30_34350</name>
</gene>
<comment type="caution">
    <text evidence="1">The sequence shown here is derived from an EMBL/GenBank/DDBJ whole genome shotgun (WGS) entry which is preliminary data.</text>
</comment>